<evidence type="ECO:0000313" key="2">
    <source>
        <dbReference type="EMBL" id="EPJ42609.1"/>
    </source>
</evidence>
<name>S4NVP6_9ACTN</name>
<reference evidence="2 3" key="1">
    <citation type="submission" date="2013-02" db="EMBL/GenBank/DDBJ databases">
        <title>Draft Genome Sequence of Streptomyces afghaniensis, Which Produces Compounds of the Julimycin B-Complex.</title>
        <authorList>
            <person name="Gruening B.A."/>
            <person name="Praeg A."/>
            <person name="Erxleben A."/>
            <person name="Guenther S."/>
            <person name="Fiedler H.-P."/>
            <person name="Goodfellow M."/>
            <person name="Mueller M."/>
        </authorList>
    </citation>
    <scope>NUCLEOTIDE SEQUENCE [LARGE SCALE GENOMIC DNA]</scope>
    <source>
        <strain evidence="2 3">772</strain>
    </source>
</reference>
<evidence type="ECO:0000313" key="3">
    <source>
        <dbReference type="Proteomes" id="UP000015001"/>
    </source>
</evidence>
<feature type="region of interest" description="Disordered" evidence="1">
    <location>
        <begin position="1"/>
        <end position="21"/>
    </location>
</feature>
<dbReference type="PATRIC" id="fig|1283301.3.peg.316"/>
<evidence type="ECO:0000256" key="1">
    <source>
        <dbReference type="SAM" id="MobiDB-lite"/>
    </source>
</evidence>
<protein>
    <submittedName>
        <fullName evidence="2">Uncharacterized protein</fullName>
    </submittedName>
</protein>
<dbReference type="RefSeq" id="WP_020269358.1">
    <property type="nucleotide sequence ID" value="NZ_KE353839.1"/>
</dbReference>
<comment type="caution">
    <text evidence="2">The sequence shown here is derived from an EMBL/GenBank/DDBJ whole genome shotgun (WGS) entry which is preliminary data.</text>
</comment>
<sequence>MVRRLTRPPRPPRTSPHAVEPVEAVGKPKPIRLRKQSNTIRLAPAALS</sequence>
<accession>S4NVP6</accession>
<organism evidence="2 3">
    <name type="scientific">Streptomyces afghaniensis 772</name>
    <dbReference type="NCBI Taxonomy" id="1283301"/>
    <lineage>
        <taxon>Bacteria</taxon>
        <taxon>Bacillati</taxon>
        <taxon>Actinomycetota</taxon>
        <taxon>Actinomycetes</taxon>
        <taxon>Kitasatosporales</taxon>
        <taxon>Streptomycetaceae</taxon>
        <taxon>Streptomyces</taxon>
    </lineage>
</organism>
<dbReference type="EMBL" id="AOPY01001118">
    <property type="protein sequence ID" value="EPJ42609.1"/>
    <property type="molecule type" value="Genomic_DNA"/>
</dbReference>
<keyword evidence="3" id="KW-1185">Reference proteome</keyword>
<dbReference type="Proteomes" id="UP000015001">
    <property type="component" value="Unassembled WGS sequence"/>
</dbReference>
<dbReference type="AlphaFoldDB" id="S4NVP6"/>
<proteinExistence type="predicted"/>
<gene>
    <name evidence="2" type="ORF">STAFG_0330</name>
</gene>
<dbReference type="HOGENOM" id="CLU_3158067_0_0_11"/>